<dbReference type="SUPFAM" id="SSF158446">
    <property type="entry name" value="IVS-encoded protein-like"/>
    <property type="match status" value="1"/>
</dbReference>
<comment type="caution">
    <text evidence="1">The sequence shown here is derived from an EMBL/GenBank/DDBJ whole genome shotgun (WGS) entry which is preliminary data.</text>
</comment>
<dbReference type="InterPro" id="IPR036583">
    <property type="entry name" value="23S_rRNA_IVS_sf"/>
</dbReference>
<evidence type="ECO:0000313" key="1">
    <source>
        <dbReference type="EMBL" id="PWU24126.1"/>
    </source>
</evidence>
<dbReference type="PANTHER" id="PTHR38471">
    <property type="entry name" value="FOUR HELIX BUNDLE PROTEIN"/>
    <property type="match status" value="1"/>
</dbReference>
<dbReference type="EMBL" id="PSRQ01000011">
    <property type="protein sequence ID" value="PWU24126.1"/>
    <property type="molecule type" value="Genomic_DNA"/>
</dbReference>
<gene>
    <name evidence="1" type="ORF">C5B42_00620</name>
</gene>
<dbReference type="Pfam" id="PF05635">
    <property type="entry name" value="23S_rRNA_IVP"/>
    <property type="match status" value="1"/>
</dbReference>
<protein>
    <submittedName>
        <fullName evidence="1">Four helix bundle protein</fullName>
    </submittedName>
</protein>
<dbReference type="PIRSF" id="PIRSF035652">
    <property type="entry name" value="CHP02436"/>
    <property type="match status" value="1"/>
</dbReference>
<evidence type="ECO:0000313" key="2">
    <source>
        <dbReference type="Proteomes" id="UP000246104"/>
    </source>
</evidence>
<dbReference type="AlphaFoldDB" id="A0A317JQD6"/>
<dbReference type="NCBIfam" id="TIGR02436">
    <property type="entry name" value="four helix bundle protein"/>
    <property type="match status" value="1"/>
</dbReference>
<dbReference type="InterPro" id="IPR012657">
    <property type="entry name" value="23S_rRNA-intervening_sequence"/>
</dbReference>
<dbReference type="PANTHER" id="PTHR38471:SF2">
    <property type="entry name" value="FOUR HELIX BUNDLE PROTEIN"/>
    <property type="match status" value="1"/>
</dbReference>
<proteinExistence type="predicted"/>
<sequence length="125" mass="14542">MKGKCYDLEKRTTLFAEKVIDFLRTLKQDAINRRLIEQCCGSAGSIGANYYEANEAESKKDFLHKIKIAIKEIKETKHWLQLLAKANPSQVETCRELWQEAHQLLLIFSKIVVSIKKKDKEFENL</sequence>
<reference evidence="1 2" key="1">
    <citation type="submission" date="2018-02" db="EMBL/GenBank/DDBJ databases">
        <title>Genomic Reconstructions from Amazon Rainforest and Pasture Soil Reveal Novel Insights into the Physiology of Candidate Phyla in Tropical Sites.</title>
        <authorList>
            <person name="Kroeger M.E."/>
            <person name="Delmont T."/>
            <person name="Eren A.M."/>
            <person name="Guo J."/>
            <person name="Meyer K.M."/>
            <person name="Khan K."/>
            <person name="Rodrigues J.L.M."/>
            <person name="Bohannan B.J.M."/>
            <person name="Tringe S."/>
            <person name="Borges C.D."/>
            <person name="Tiedje J."/>
            <person name="Tsai S.M."/>
            <person name="Nusslein K."/>
        </authorList>
    </citation>
    <scope>NUCLEOTIDE SEQUENCE [LARGE SCALE GENOMIC DNA]</scope>
    <source>
        <strain evidence="1">Amazon FNV 2010 28 9</strain>
    </source>
</reference>
<organism evidence="1 2">
    <name type="scientific">Candidatus Cerribacteria bacterium 'Amazon FNV 2010 28 9'</name>
    <dbReference type="NCBI Taxonomy" id="2081795"/>
    <lineage>
        <taxon>Bacteria</taxon>
        <taxon>Candidatus Cerribacteria</taxon>
    </lineage>
</organism>
<dbReference type="Gene3D" id="1.20.1440.60">
    <property type="entry name" value="23S rRNA-intervening sequence"/>
    <property type="match status" value="1"/>
</dbReference>
<name>A0A317JQD6_9BACT</name>
<accession>A0A317JQD6</accession>
<dbReference type="Proteomes" id="UP000246104">
    <property type="component" value="Unassembled WGS sequence"/>
</dbReference>